<gene>
    <name evidence="1" type="ORF">EHS89_00065</name>
</gene>
<sequence length="122" mass="14411">MFIKIKKNCGIYMEHNGMEKNHILPVTSNFLINLGHAAEISFYTIKETKTRYDLENHEITVSPHTRVIHLQMAYRYSSTKEKIGDTKGSIVERNFYKFYFMPEEAGQYEELRAHIEKHVLNL</sequence>
<protein>
    <submittedName>
        <fullName evidence="1">Uncharacterized protein</fullName>
    </submittedName>
</protein>
<proteinExistence type="predicted"/>
<dbReference type="Proteomes" id="UP000267535">
    <property type="component" value="Unassembled WGS sequence"/>
</dbReference>
<comment type="caution">
    <text evidence="1">The sequence shown here is derived from an EMBL/GenBank/DDBJ whole genome shotgun (WGS) entry which is preliminary data.</text>
</comment>
<dbReference type="AlphaFoldDB" id="A0A3P1SV19"/>
<reference evidence="1 2" key="1">
    <citation type="submission" date="2018-11" db="EMBL/GenBank/DDBJ databases">
        <title>The draft genome sequence of Amphritea balenae JAMM 1525T.</title>
        <authorList>
            <person name="Fang Z."/>
            <person name="Zhang Y."/>
            <person name="Han X."/>
        </authorList>
    </citation>
    <scope>NUCLEOTIDE SEQUENCE [LARGE SCALE GENOMIC DNA]</scope>
    <source>
        <strain evidence="1 2">JAMM 1525</strain>
    </source>
</reference>
<dbReference type="RefSeq" id="WP_124924073.1">
    <property type="nucleotide sequence ID" value="NZ_BMOH01000001.1"/>
</dbReference>
<keyword evidence="2" id="KW-1185">Reference proteome</keyword>
<dbReference type="OrthoDB" id="6118257at2"/>
<accession>A0A3P1SV19</accession>
<name>A0A3P1SV19_9GAMM</name>
<evidence type="ECO:0000313" key="1">
    <source>
        <dbReference type="EMBL" id="RRD01001.1"/>
    </source>
</evidence>
<evidence type="ECO:0000313" key="2">
    <source>
        <dbReference type="Proteomes" id="UP000267535"/>
    </source>
</evidence>
<organism evidence="1 2">
    <name type="scientific">Amphritea balenae</name>
    <dbReference type="NCBI Taxonomy" id="452629"/>
    <lineage>
        <taxon>Bacteria</taxon>
        <taxon>Pseudomonadati</taxon>
        <taxon>Pseudomonadota</taxon>
        <taxon>Gammaproteobacteria</taxon>
        <taxon>Oceanospirillales</taxon>
        <taxon>Oceanospirillaceae</taxon>
        <taxon>Amphritea</taxon>
    </lineage>
</organism>
<dbReference type="EMBL" id="RQXV01000001">
    <property type="protein sequence ID" value="RRD01001.1"/>
    <property type="molecule type" value="Genomic_DNA"/>
</dbReference>